<organism evidence="1 2">
    <name type="scientific">Ajellomyces capsulatus (strain H88)</name>
    <name type="common">Darling's disease fungus</name>
    <name type="synonym">Histoplasma capsulatum</name>
    <dbReference type="NCBI Taxonomy" id="544711"/>
    <lineage>
        <taxon>Eukaryota</taxon>
        <taxon>Fungi</taxon>
        <taxon>Dikarya</taxon>
        <taxon>Ascomycota</taxon>
        <taxon>Pezizomycotina</taxon>
        <taxon>Eurotiomycetes</taxon>
        <taxon>Eurotiomycetidae</taxon>
        <taxon>Onygenales</taxon>
        <taxon>Ajellomycetaceae</taxon>
        <taxon>Histoplasma</taxon>
    </lineage>
</organism>
<dbReference type="EMBL" id="CP069104">
    <property type="protein sequence ID" value="QSS53697.1"/>
    <property type="molecule type" value="Genomic_DNA"/>
</dbReference>
<accession>A0A8A1LP49</accession>
<evidence type="ECO:0000313" key="2">
    <source>
        <dbReference type="Proteomes" id="UP000663419"/>
    </source>
</evidence>
<reference evidence="1" key="1">
    <citation type="submission" date="2021-01" db="EMBL/GenBank/DDBJ databases">
        <title>Chromosome-level genome assembly of a human fungal pathogen reveals clustering of transcriptionally co-regulated genes.</title>
        <authorList>
            <person name="Voorhies M."/>
            <person name="Cohen S."/>
            <person name="Shea T.P."/>
            <person name="Petrus S."/>
            <person name="Munoz J.F."/>
            <person name="Poplawski S."/>
            <person name="Goldman W.E."/>
            <person name="Michael T."/>
            <person name="Cuomo C.A."/>
            <person name="Sil A."/>
            <person name="Beyhan S."/>
        </authorList>
    </citation>
    <scope>NUCLEOTIDE SEQUENCE</scope>
    <source>
        <strain evidence="1">H88</strain>
    </source>
</reference>
<dbReference type="AlphaFoldDB" id="A0A8A1LP49"/>
<protein>
    <submittedName>
        <fullName evidence="1">Uncharacterized protein</fullName>
    </submittedName>
</protein>
<dbReference type="VEuPathDB" id="FungiDB:I7I53_01035"/>
<gene>
    <name evidence="1" type="ORF">I7I53_01035</name>
</gene>
<evidence type="ECO:0000313" key="1">
    <source>
        <dbReference type="EMBL" id="QSS53697.1"/>
    </source>
</evidence>
<sequence>MARPANTGFQILIRGANELLAVTRPGVAAGGRLLPACAIPQVSTSILQTTAFQNNPSVDSAGLLD</sequence>
<dbReference type="Proteomes" id="UP000663419">
    <property type="component" value="Chromosome 3"/>
</dbReference>
<proteinExistence type="predicted"/>
<name>A0A8A1LP49_AJEC8</name>